<keyword evidence="3" id="KW-1185">Reference proteome</keyword>
<feature type="domain" description="Peptidase C14 caspase" evidence="1">
    <location>
        <begin position="10"/>
        <end position="248"/>
    </location>
</feature>
<dbReference type="RefSeq" id="WP_378130706.1">
    <property type="nucleotide sequence ID" value="NZ_JBHSMI010000012.1"/>
</dbReference>
<protein>
    <submittedName>
        <fullName evidence="2">Caspase domain-containing protein</fullName>
    </submittedName>
</protein>
<sequence length="499" mass="57219">MDVIAPNQTYAVIIAVEQYQFPISQVHYAENDARAFYDWLVQDMRVPEEHITMWLNQDATATALREELRYHIKNLHEESRFIFYYAGHGFFAGGSNRVTTWDTHPTNLHDTTVALREVLFDPLHESQCNKSLIFIDACATYLQEQIHSRDLLADMRNQEFAEFVRTTEYQAMFVSCSPGQKSYPSDLLQHGIWTHHLLKALKGEVRDAVYRDQYITDSSLQNYLRQAVPDYIRSSTDHRRSQTPWAQISSSNTFVIRELGVDEQDALTLPLTGLDLAYEDMMFRKCENRSVRSLPGFSRKAHREPEYHSAGARNFINQLMEGPVTEEIDTIYERCKDYLGFRRKQMTKTTNGGGGTLDTPLFRFIIESSQDPDESKQVLIIRTLHLRVDPGELPEDVERIFPVCPDEIVIPINSEVNYDEMVDKFETAEDEIGGKLIEDDTSGYIEYTTPDGTKLIILTNSNELILKPRGARTIREMLTGAKASVLALAQIEKPLELNG</sequence>
<proteinExistence type="predicted"/>
<dbReference type="InterPro" id="IPR029030">
    <property type="entry name" value="Caspase-like_dom_sf"/>
</dbReference>
<dbReference type="Pfam" id="PF00656">
    <property type="entry name" value="Peptidase_C14"/>
    <property type="match status" value="1"/>
</dbReference>
<evidence type="ECO:0000259" key="1">
    <source>
        <dbReference type="Pfam" id="PF00656"/>
    </source>
</evidence>
<dbReference type="EMBL" id="JBHSMI010000012">
    <property type="protein sequence ID" value="MFC5402344.1"/>
    <property type="molecule type" value="Genomic_DNA"/>
</dbReference>
<dbReference type="SUPFAM" id="SSF52129">
    <property type="entry name" value="Caspase-like"/>
    <property type="match status" value="1"/>
</dbReference>
<organism evidence="2 3">
    <name type="scientific">Cohnella soli</name>
    <dbReference type="NCBI Taxonomy" id="425005"/>
    <lineage>
        <taxon>Bacteria</taxon>
        <taxon>Bacillati</taxon>
        <taxon>Bacillota</taxon>
        <taxon>Bacilli</taxon>
        <taxon>Bacillales</taxon>
        <taxon>Paenibacillaceae</taxon>
        <taxon>Cohnella</taxon>
    </lineage>
</organism>
<dbReference type="Gene3D" id="3.40.50.1460">
    <property type="match status" value="1"/>
</dbReference>
<comment type="caution">
    <text evidence="2">The sequence shown here is derived from an EMBL/GenBank/DDBJ whole genome shotgun (WGS) entry which is preliminary data.</text>
</comment>
<accession>A0ABW0HMQ6</accession>
<reference evidence="3" key="1">
    <citation type="journal article" date="2019" name="Int. J. Syst. Evol. Microbiol.">
        <title>The Global Catalogue of Microorganisms (GCM) 10K type strain sequencing project: providing services to taxonomists for standard genome sequencing and annotation.</title>
        <authorList>
            <consortium name="The Broad Institute Genomics Platform"/>
            <consortium name="The Broad Institute Genome Sequencing Center for Infectious Disease"/>
            <person name="Wu L."/>
            <person name="Ma J."/>
        </authorList>
    </citation>
    <scope>NUCLEOTIDE SEQUENCE [LARGE SCALE GENOMIC DNA]</scope>
    <source>
        <strain evidence="3">CGMCC 1.18575</strain>
    </source>
</reference>
<evidence type="ECO:0000313" key="2">
    <source>
        <dbReference type="EMBL" id="MFC5402344.1"/>
    </source>
</evidence>
<dbReference type="Proteomes" id="UP001596113">
    <property type="component" value="Unassembled WGS sequence"/>
</dbReference>
<dbReference type="InterPro" id="IPR011600">
    <property type="entry name" value="Pept_C14_caspase"/>
</dbReference>
<name>A0ABW0HMQ6_9BACL</name>
<gene>
    <name evidence="2" type="ORF">ACFPOF_06305</name>
</gene>
<evidence type="ECO:0000313" key="3">
    <source>
        <dbReference type="Proteomes" id="UP001596113"/>
    </source>
</evidence>